<evidence type="ECO:0000313" key="2">
    <source>
        <dbReference type="EMBL" id="CAD7704329.1"/>
    </source>
</evidence>
<feature type="non-terminal residue" evidence="2">
    <location>
        <position position="228"/>
    </location>
</feature>
<feature type="domain" description="EF-hand" evidence="1">
    <location>
        <begin position="154"/>
        <end position="189"/>
    </location>
</feature>
<dbReference type="CDD" id="cd00051">
    <property type="entry name" value="EFh"/>
    <property type="match status" value="1"/>
</dbReference>
<dbReference type="AlphaFoldDB" id="A0A8S1J9C7"/>
<dbReference type="GO" id="GO:0005509">
    <property type="term" value="F:calcium ion binding"/>
    <property type="evidence" value="ECO:0007669"/>
    <property type="project" value="InterPro"/>
</dbReference>
<dbReference type="PROSITE" id="PS50222">
    <property type="entry name" value="EF_HAND_2"/>
    <property type="match status" value="2"/>
</dbReference>
<dbReference type="PANTHER" id="PTHR20875:SF2">
    <property type="entry name" value="EF-HAND CALCIUM-BINDING DOMAIN-CONTAINING PROTEIN 6"/>
    <property type="match status" value="1"/>
</dbReference>
<dbReference type="Gene3D" id="1.10.238.10">
    <property type="entry name" value="EF-hand"/>
    <property type="match status" value="1"/>
</dbReference>
<dbReference type="InterPro" id="IPR011992">
    <property type="entry name" value="EF-hand-dom_pair"/>
</dbReference>
<gene>
    <name evidence="2" type="ORF">OSTQU699_LOCUS9684</name>
</gene>
<evidence type="ECO:0000313" key="3">
    <source>
        <dbReference type="Proteomes" id="UP000708148"/>
    </source>
</evidence>
<feature type="domain" description="EF-hand" evidence="1">
    <location>
        <begin position="190"/>
        <end position="225"/>
    </location>
</feature>
<accession>A0A8S1J9C7</accession>
<organism evidence="2 3">
    <name type="scientific">Ostreobium quekettii</name>
    <dbReference type="NCBI Taxonomy" id="121088"/>
    <lineage>
        <taxon>Eukaryota</taxon>
        <taxon>Viridiplantae</taxon>
        <taxon>Chlorophyta</taxon>
        <taxon>core chlorophytes</taxon>
        <taxon>Ulvophyceae</taxon>
        <taxon>TCBD clade</taxon>
        <taxon>Bryopsidales</taxon>
        <taxon>Ostreobineae</taxon>
        <taxon>Ostreobiaceae</taxon>
        <taxon>Ostreobium</taxon>
    </lineage>
</organism>
<dbReference type="InterPro" id="IPR052603">
    <property type="entry name" value="EFCB6"/>
</dbReference>
<dbReference type="SUPFAM" id="SSF47473">
    <property type="entry name" value="EF-hand"/>
    <property type="match status" value="1"/>
</dbReference>
<keyword evidence="3" id="KW-1185">Reference proteome</keyword>
<name>A0A8S1J9C7_9CHLO</name>
<dbReference type="GO" id="GO:0005654">
    <property type="term" value="C:nucleoplasm"/>
    <property type="evidence" value="ECO:0007669"/>
    <property type="project" value="TreeGrafter"/>
</dbReference>
<evidence type="ECO:0000259" key="1">
    <source>
        <dbReference type="PROSITE" id="PS50222"/>
    </source>
</evidence>
<proteinExistence type="predicted"/>
<reference evidence="2" key="1">
    <citation type="submission" date="2020-12" db="EMBL/GenBank/DDBJ databases">
        <authorList>
            <person name="Iha C."/>
        </authorList>
    </citation>
    <scope>NUCLEOTIDE SEQUENCE</scope>
</reference>
<protein>
    <recommendedName>
        <fullName evidence="1">EF-hand domain-containing protein</fullName>
    </recommendedName>
</protein>
<dbReference type="InterPro" id="IPR002048">
    <property type="entry name" value="EF_hand_dom"/>
</dbReference>
<dbReference type="Proteomes" id="UP000708148">
    <property type="component" value="Unassembled WGS sequence"/>
</dbReference>
<dbReference type="PANTHER" id="PTHR20875">
    <property type="entry name" value="EF-HAND CALCIUM-BINDING DOMAIN-CONTAINING PROTEIN 6-RELATED"/>
    <property type="match status" value="1"/>
</dbReference>
<dbReference type="EMBL" id="CAJHUC010002754">
    <property type="protein sequence ID" value="CAD7704329.1"/>
    <property type="molecule type" value="Genomic_DNA"/>
</dbReference>
<comment type="caution">
    <text evidence="2">The sequence shown here is derived from an EMBL/GenBank/DDBJ whole genome shotgun (WGS) entry which is preliminary data.</text>
</comment>
<dbReference type="Pfam" id="PF13499">
    <property type="entry name" value="EF-hand_7"/>
    <property type="match status" value="1"/>
</dbReference>
<dbReference type="OrthoDB" id="26525at2759"/>
<sequence length="228" mass="25150">MVNFMPVTIWVVLRKARVQQALRRVASGEDGLLTREQLVGVLKEKRIAEDDAELDRIVDTLQSGDPAGIAVSRLADHFLDNAHPLGPPAASVGRDALLAPPWEKRHLSVVVQAAHTGGAVPESAYFRCGSKNGKEKQTAEDVRVLKLIESKFRKNERSMRRVFERMDTAKAGKMSRADFGAAINAVGLAIPDQQMDRLFKAIDPKNSGTVDHREFMKSFGSTMGFVQK</sequence>